<dbReference type="NCBIfam" id="TIGR00224">
    <property type="entry name" value="pckA"/>
    <property type="match status" value="1"/>
</dbReference>
<dbReference type="Gene3D" id="3.90.228.20">
    <property type="match status" value="1"/>
</dbReference>
<evidence type="ECO:0000256" key="7">
    <source>
        <dbReference type="ARBA" id="ARBA00022840"/>
    </source>
</evidence>
<reference evidence="11 12" key="1">
    <citation type="submission" date="2020-04" db="EMBL/GenBank/DDBJ databases">
        <title>Description of novel Gluconacetobacter.</title>
        <authorList>
            <person name="Sombolestani A."/>
        </authorList>
    </citation>
    <scope>NUCLEOTIDE SEQUENCE [LARGE SCALE GENOMIC DNA]</scope>
    <source>
        <strain evidence="11 12">LMG 19747</strain>
    </source>
</reference>
<evidence type="ECO:0000256" key="6">
    <source>
        <dbReference type="ARBA" id="ARBA00022793"/>
    </source>
</evidence>
<comment type="cofactor">
    <cofactor evidence="10">
        <name>Mn(2+)</name>
        <dbReference type="ChEBI" id="CHEBI:29035"/>
    </cofactor>
    <text evidence="10">Binds 1 Mn(2+) ion per subunit.</text>
</comment>
<dbReference type="AlphaFoldDB" id="A0A7W4I9G9"/>
<dbReference type="Gene3D" id="2.170.8.10">
    <property type="entry name" value="Phosphoenolpyruvate Carboxykinase, domain 2"/>
    <property type="match status" value="1"/>
</dbReference>
<keyword evidence="4 10" id="KW-0312">Gluconeogenesis</keyword>
<keyword evidence="6 10" id="KW-0210">Decarboxylase</keyword>
<evidence type="ECO:0000256" key="4">
    <source>
        <dbReference type="ARBA" id="ARBA00022432"/>
    </source>
</evidence>
<dbReference type="HAMAP" id="MF_00453">
    <property type="entry name" value="PEPCK_ATP"/>
    <property type="match status" value="1"/>
</dbReference>
<gene>
    <name evidence="10 11" type="primary">pckA</name>
    <name evidence="11" type="ORF">HLH48_00675</name>
</gene>
<keyword evidence="7 10" id="KW-0067">ATP-binding</keyword>
<comment type="subcellular location">
    <subcellularLocation>
        <location evidence="10">Cytoplasm</location>
    </subcellularLocation>
</comment>
<keyword evidence="5 10" id="KW-0547">Nucleotide-binding</keyword>
<accession>A0A7W4I9G9</accession>
<dbReference type="Pfam" id="PF01293">
    <property type="entry name" value="PEPCK_ATP"/>
    <property type="match status" value="1"/>
</dbReference>
<sequence>MNNNKIFHPADSGRAMAGTGLCPVGPVHANLHPPELIGHAIRREEGSLSSGGALMVRTGLHTGRSVQDKFIVEEDATRDAVWWGAINAPLSPGSFLRVCDHVRGYLNGQALFTQDLYAGADPAHRIRIRLVTTHAWHALFARDMFIRPPAADLAAFEPDFVILHAPDLELDPAAHGVRSTTGVILSLERRLVVIAGTEYAGEIKKSIFTVMNWLLPEQDVMPMHCSANIGPGGDVALFFGLSGTGKTTLSSDASRRLIGDDEHGWSKDGVFNVEGGCYAKVIGLKREAEPEIWEASHRFGTVLENVVADRDGVPDFTDGCLTENTRACYPIDFVANASPDGRGGVPRHVVMLTADAFGVLPPIARLTPAQAVYHFLSGYTARIAGTEKGLGKEPQATFSACFGAPFLPRPPELYGARLAASLARTPVTCWLVNTGWTGGPYGTGRRIALAQTRALVNAALDGRLDDVPFRVEDHFGLSIPTRVPGVPDSLLDPASTWADQAAYARAAADLAARFEKNFEIFREGCAPEIREAAIRPRATM</sequence>
<feature type="binding site" evidence="10">
    <location>
        <position position="224"/>
    </location>
    <ligand>
        <name>ATP</name>
        <dbReference type="ChEBI" id="CHEBI:30616"/>
    </ligand>
</feature>
<dbReference type="InterPro" id="IPR015994">
    <property type="entry name" value="PEPCK_ATP_CS"/>
</dbReference>
<dbReference type="EC" id="4.1.1.49" evidence="3 10"/>
<dbReference type="GO" id="GO:0016301">
    <property type="term" value="F:kinase activity"/>
    <property type="evidence" value="ECO:0007669"/>
    <property type="project" value="UniProtKB-KW"/>
</dbReference>
<comment type="catalytic activity">
    <reaction evidence="9 10">
        <text>oxaloacetate + ATP = phosphoenolpyruvate + ADP + CO2</text>
        <dbReference type="Rhea" id="RHEA:18617"/>
        <dbReference type="ChEBI" id="CHEBI:16452"/>
        <dbReference type="ChEBI" id="CHEBI:16526"/>
        <dbReference type="ChEBI" id="CHEBI:30616"/>
        <dbReference type="ChEBI" id="CHEBI:58702"/>
        <dbReference type="ChEBI" id="CHEBI:456216"/>
        <dbReference type="EC" id="4.1.1.49"/>
    </reaction>
</comment>
<feature type="binding site" evidence="10">
    <location>
        <position position="205"/>
    </location>
    <ligand>
        <name>Mn(2+)</name>
        <dbReference type="ChEBI" id="CHEBI:29035"/>
    </ligand>
</feature>
<dbReference type="UniPathway" id="UPA00138"/>
<feature type="binding site" evidence="10">
    <location>
        <begin position="446"/>
        <end position="447"/>
    </location>
    <ligand>
        <name>ATP</name>
        <dbReference type="ChEBI" id="CHEBI:30616"/>
    </ligand>
</feature>
<keyword evidence="11" id="KW-0670">Pyruvate</keyword>
<evidence type="ECO:0000256" key="3">
    <source>
        <dbReference type="ARBA" id="ARBA00012363"/>
    </source>
</evidence>
<dbReference type="Proteomes" id="UP000589085">
    <property type="component" value="Unassembled WGS sequence"/>
</dbReference>
<dbReference type="InterPro" id="IPR001272">
    <property type="entry name" value="PEP_carboxykinase_ATP"/>
</dbReference>
<dbReference type="InterPro" id="IPR013035">
    <property type="entry name" value="PEP_carboxykinase_C"/>
</dbReference>
<dbReference type="EMBL" id="JABEQJ010000001">
    <property type="protein sequence ID" value="MBB2158705.1"/>
    <property type="molecule type" value="Genomic_DNA"/>
</dbReference>
<evidence type="ECO:0000256" key="5">
    <source>
        <dbReference type="ARBA" id="ARBA00022741"/>
    </source>
</evidence>
<feature type="binding site" evidence="10">
    <location>
        <position position="64"/>
    </location>
    <ligand>
        <name>substrate</name>
    </ligand>
</feature>
<dbReference type="SUPFAM" id="SSF68923">
    <property type="entry name" value="PEP carboxykinase N-terminal domain"/>
    <property type="match status" value="1"/>
</dbReference>
<feature type="binding site" evidence="10">
    <location>
        <position position="205"/>
    </location>
    <ligand>
        <name>ATP</name>
        <dbReference type="ChEBI" id="CHEBI:30616"/>
    </ligand>
</feature>
<keyword evidence="10" id="KW-0963">Cytoplasm</keyword>
<evidence type="ECO:0000256" key="2">
    <source>
        <dbReference type="ARBA" id="ARBA00006052"/>
    </source>
</evidence>
<name>A0A7W4I9G9_9PROT</name>
<feature type="binding site" evidence="10">
    <location>
        <position position="261"/>
    </location>
    <ligand>
        <name>Mn(2+)</name>
        <dbReference type="ChEBI" id="CHEBI:29035"/>
    </ligand>
</feature>
<dbReference type="NCBIfam" id="NF006821">
    <property type="entry name" value="PRK09344.1-3"/>
    <property type="match status" value="1"/>
</dbReference>
<feature type="binding site" evidence="10">
    <location>
        <position position="326"/>
    </location>
    <ligand>
        <name>substrate</name>
    </ligand>
</feature>
<keyword evidence="10" id="KW-0464">Manganese</keyword>
<dbReference type="PIRSF" id="PIRSF006294">
    <property type="entry name" value="PEP_crbxkin"/>
    <property type="match status" value="1"/>
</dbReference>
<dbReference type="GO" id="GO:0006094">
    <property type="term" value="P:gluconeogenesis"/>
    <property type="evidence" value="ECO:0007669"/>
    <property type="project" value="UniProtKB-UniRule"/>
</dbReference>
<evidence type="ECO:0000256" key="1">
    <source>
        <dbReference type="ARBA" id="ARBA00004742"/>
    </source>
</evidence>
<dbReference type="PROSITE" id="PS00532">
    <property type="entry name" value="PEPCK_ATP"/>
    <property type="match status" value="1"/>
</dbReference>
<keyword evidence="8 10" id="KW-0456">Lyase</keyword>
<dbReference type="GO" id="GO:0005524">
    <property type="term" value="F:ATP binding"/>
    <property type="evidence" value="ECO:0007669"/>
    <property type="project" value="UniProtKB-UniRule"/>
</dbReference>
<keyword evidence="10" id="KW-0479">Metal-binding</keyword>
<keyword evidence="11" id="KW-0418">Kinase</keyword>
<evidence type="ECO:0000256" key="10">
    <source>
        <dbReference type="HAMAP-Rule" id="MF_00453"/>
    </source>
</evidence>
<keyword evidence="11" id="KW-0808">Transferase</keyword>
<dbReference type="PANTHER" id="PTHR30031">
    <property type="entry name" value="PHOSPHOENOLPYRUVATE CARBOXYKINASE ATP"/>
    <property type="match status" value="1"/>
</dbReference>
<feature type="binding site" evidence="10">
    <location>
        <position position="199"/>
    </location>
    <ligand>
        <name>substrate</name>
    </ligand>
</feature>
<evidence type="ECO:0000256" key="9">
    <source>
        <dbReference type="ARBA" id="ARBA00047371"/>
    </source>
</evidence>
<protein>
    <recommendedName>
        <fullName evidence="3 10">Phosphoenolpyruvate carboxykinase (ATP)</fullName>
        <shortName evidence="10">PCK</shortName>
        <shortName evidence="10">PEP carboxykinase</shortName>
        <shortName evidence="10">PEPCK</shortName>
        <ecNumber evidence="3 10">4.1.1.49</ecNumber>
    </recommendedName>
</protein>
<organism evidence="11 12">
    <name type="scientific">Gluconacetobacter sacchari</name>
    <dbReference type="NCBI Taxonomy" id="92759"/>
    <lineage>
        <taxon>Bacteria</taxon>
        <taxon>Pseudomonadati</taxon>
        <taxon>Pseudomonadota</taxon>
        <taxon>Alphaproteobacteria</taxon>
        <taxon>Acetobacterales</taxon>
        <taxon>Acetobacteraceae</taxon>
        <taxon>Gluconacetobacter</taxon>
    </lineage>
</organism>
<feature type="binding site" evidence="10">
    <location>
        <position position="289"/>
    </location>
    <ligand>
        <name>ATP</name>
        <dbReference type="ChEBI" id="CHEBI:30616"/>
    </ligand>
</feature>
<dbReference type="GO" id="GO:0004612">
    <property type="term" value="F:phosphoenolpyruvate carboxykinase (ATP) activity"/>
    <property type="evidence" value="ECO:0007669"/>
    <property type="project" value="UniProtKB-UniRule"/>
</dbReference>
<dbReference type="SUPFAM" id="SSF53795">
    <property type="entry name" value="PEP carboxykinase-like"/>
    <property type="match status" value="1"/>
</dbReference>
<evidence type="ECO:0000256" key="8">
    <source>
        <dbReference type="ARBA" id="ARBA00023239"/>
    </source>
</evidence>
<comment type="caution">
    <text evidence="11">The sequence shown here is derived from an EMBL/GenBank/DDBJ whole genome shotgun (WGS) entry which is preliminary data.</text>
</comment>
<dbReference type="GO" id="GO:0046872">
    <property type="term" value="F:metal ion binding"/>
    <property type="evidence" value="ECO:0007669"/>
    <property type="project" value="UniProtKB-KW"/>
</dbReference>
<dbReference type="NCBIfam" id="NF006820">
    <property type="entry name" value="PRK09344.1-2"/>
    <property type="match status" value="1"/>
</dbReference>
<dbReference type="InterPro" id="IPR008210">
    <property type="entry name" value="PEP_carboxykinase_N"/>
</dbReference>
<feature type="binding site" evidence="10">
    <location>
        <position position="224"/>
    </location>
    <ligand>
        <name>Mn(2+)</name>
        <dbReference type="ChEBI" id="CHEBI:29035"/>
    </ligand>
</feature>
<comment type="function">
    <text evidence="10">Involved in the gluconeogenesis. Catalyzes the conversion of oxaloacetate (OAA) to phosphoenolpyruvate (PEP) through direct phosphoryl transfer between the nucleoside triphosphate and OAA.</text>
</comment>
<evidence type="ECO:0000313" key="12">
    <source>
        <dbReference type="Proteomes" id="UP000589085"/>
    </source>
</evidence>
<dbReference type="GO" id="GO:0005829">
    <property type="term" value="C:cytosol"/>
    <property type="evidence" value="ECO:0007669"/>
    <property type="project" value="TreeGrafter"/>
</dbReference>
<evidence type="ECO:0000313" key="11">
    <source>
        <dbReference type="EMBL" id="MBB2158705.1"/>
    </source>
</evidence>
<feature type="binding site" evidence="10">
    <location>
        <position position="452"/>
    </location>
    <ligand>
        <name>ATP</name>
        <dbReference type="ChEBI" id="CHEBI:30616"/>
    </ligand>
</feature>
<feature type="binding site" evidence="10">
    <location>
        <position position="326"/>
    </location>
    <ligand>
        <name>ATP</name>
        <dbReference type="ChEBI" id="CHEBI:30616"/>
    </ligand>
</feature>
<feature type="binding site" evidence="10">
    <location>
        <begin position="240"/>
        <end position="248"/>
    </location>
    <ligand>
        <name>ATP</name>
        <dbReference type="ChEBI" id="CHEBI:30616"/>
    </ligand>
</feature>
<feature type="binding site" evidence="10">
    <location>
        <position position="205"/>
    </location>
    <ligand>
        <name>substrate</name>
    </ligand>
</feature>
<comment type="similarity">
    <text evidence="2 10">Belongs to the phosphoenolpyruvate carboxykinase (ATP) family.</text>
</comment>
<dbReference type="Gene3D" id="3.40.449.10">
    <property type="entry name" value="Phosphoenolpyruvate Carboxykinase, domain 1"/>
    <property type="match status" value="1"/>
</dbReference>
<comment type="pathway">
    <text evidence="1 10">Carbohydrate biosynthesis; gluconeogenesis.</text>
</comment>
<dbReference type="PANTHER" id="PTHR30031:SF0">
    <property type="entry name" value="PHOSPHOENOLPYRUVATE CARBOXYKINASE (ATP)"/>
    <property type="match status" value="1"/>
</dbReference>
<proteinExistence type="inferred from homology"/>